<organism evidence="17 18">
    <name type="scientific">Methylomarinum roseum</name>
    <dbReference type="NCBI Taxonomy" id="3067653"/>
    <lineage>
        <taxon>Bacteria</taxon>
        <taxon>Pseudomonadati</taxon>
        <taxon>Pseudomonadota</taxon>
        <taxon>Gammaproteobacteria</taxon>
        <taxon>Methylococcales</taxon>
        <taxon>Methylococcaceae</taxon>
        <taxon>Methylomarinum</taxon>
    </lineage>
</organism>
<comment type="similarity">
    <text evidence="4 12 14">Belongs to the uroporphyrinogen decarboxylase family.</text>
</comment>
<keyword evidence="8 12" id="KW-0963">Cytoplasm</keyword>
<dbReference type="GO" id="GO:0019353">
    <property type="term" value="P:protoporphyrinogen IX biosynthetic process from glutamate"/>
    <property type="evidence" value="ECO:0007669"/>
    <property type="project" value="TreeGrafter"/>
</dbReference>
<feature type="binding site" evidence="12">
    <location>
        <position position="154"/>
    </location>
    <ligand>
        <name>substrate</name>
    </ligand>
</feature>
<evidence type="ECO:0000256" key="14">
    <source>
        <dbReference type="RuleBase" id="RU004169"/>
    </source>
</evidence>
<evidence type="ECO:0000259" key="15">
    <source>
        <dbReference type="PROSITE" id="PS00906"/>
    </source>
</evidence>
<evidence type="ECO:0000313" key="18">
    <source>
        <dbReference type="Proteomes" id="UP001225378"/>
    </source>
</evidence>
<dbReference type="Pfam" id="PF01208">
    <property type="entry name" value="URO-D"/>
    <property type="match status" value="1"/>
</dbReference>
<sequence length="354" mass="39518">MTSLKNDIFIKTLLKQPVDRTPVWMMRQAGRYLPEYRAVRAKAGSFMNLCTNPELACEVTLQPLERFDFDAAILFSDILTIPDAMGLGLYFSEGEGPKFKHPIRCKADVDKLAVPDPMLELRYVVDAVSLIKKNLQGRVPLIGFSGSPWTLATYMVEGGSSKSFQKVKSMMYEQPQLMHQMLDKLAQAVAAYLNAQIEAGAEAVMVFDTWGGMLSSEDYIEFSLKYARKVRQLLKTQVDGRQIPTLLFTKGGGLWLEAMADSGYEALGLDWQTDIGQARTRVGDKVALQGNMDPIALYAEPEVIREKVRTILEKYGQGSGHVFNLGHGILPDVNPDHVKAMVDAVHEISPQFHR</sequence>
<gene>
    <name evidence="12 17" type="primary">hemE</name>
    <name evidence="17" type="ORF">Q9L42_006540</name>
</gene>
<dbReference type="EMBL" id="CP157743">
    <property type="protein sequence ID" value="XBS21778.1"/>
    <property type="molecule type" value="Genomic_DNA"/>
</dbReference>
<evidence type="ECO:0000256" key="2">
    <source>
        <dbReference type="ARBA" id="ARBA00004496"/>
    </source>
</evidence>
<dbReference type="Gene3D" id="3.20.20.210">
    <property type="match status" value="1"/>
</dbReference>
<evidence type="ECO:0000256" key="13">
    <source>
        <dbReference type="RuleBase" id="RU000554"/>
    </source>
</evidence>
<reference evidence="17 18" key="1">
    <citation type="journal article" date="2024" name="Microbiology">
        <title>Methylomarinum rosea sp. nov., a novel halophilic methanotrophic bacterium from the hypersaline Lake Elton.</title>
        <authorList>
            <person name="Suleimanov R.Z."/>
            <person name="Oshkin I.Y."/>
            <person name="Danilova O.V."/>
            <person name="Suzina N.E."/>
            <person name="Dedysh S.N."/>
        </authorList>
    </citation>
    <scope>NUCLEOTIDE SEQUENCE [LARGE SCALE GENOMIC DNA]</scope>
    <source>
        <strain evidence="17 18">Ch1-1</strain>
    </source>
</reference>
<keyword evidence="9 12" id="KW-0210">Decarboxylase</keyword>
<dbReference type="PROSITE" id="PS00906">
    <property type="entry name" value="UROD_1"/>
    <property type="match status" value="1"/>
</dbReference>
<comment type="function">
    <text evidence="1 12">Catalyzes the decarboxylation of four acetate groups of uroporphyrinogen-III to yield coproporphyrinogen-III.</text>
</comment>
<comment type="subcellular location">
    <subcellularLocation>
        <location evidence="2 12">Cytoplasm</location>
    </subcellularLocation>
</comment>
<dbReference type="CDD" id="cd00717">
    <property type="entry name" value="URO-D"/>
    <property type="match status" value="1"/>
</dbReference>
<evidence type="ECO:0000256" key="1">
    <source>
        <dbReference type="ARBA" id="ARBA00002448"/>
    </source>
</evidence>
<evidence type="ECO:0000256" key="11">
    <source>
        <dbReference type="ARBA" id="ARBA00023244"/>
    </source>
</evidence>
<dbReference type="NCBIfam" id="TIGR01464">
    <property type="entry name" value="hemE"/>
    <property type="match status" value="1"/>
</dbReference>
<comment type="pathway">
    <text evidence="3 12 13">Porphyrin-containing compound metabolism; protoporphyrin-IX biosynthesis; coproporphyrinogen-III from 5-aminolevulinate: step 4/4.</text>
</comment>
<dbReference type="PROSITE" id="PS00907">
    <property type="entry name" value="UROD_2"/>
    <property type="match status" value="1"/>
</dbReference>
<evidence type="ECO:0000256" key="3">
    <source>
        <dbReference type="ARBA" id="ARBA00004804"/>
    </source>
</evidence>
<comment type="caution">
    <text evidence="12">Lacks conserved residue(s) required for the propagation of feature annotation.</text>
</comment>
<dbReference type="RefSeq" id="WP_349432364.1">
    <property type="nucleotide sequence ID" value="NZ_CP157743.1"/>
</dbReference>
<dbReference type="HAMAP" id="MF_00218">
    <property type="entry name" value="URO_D"/>
    <property type="match status" value="1"/>
</dbReference>
<dbReference type="GO" id="GO:0005829">
    <property type="term" value="C:cytosol"/>
    <property type="evidence" value="ECO:0007669"/>
    <property type="project" value="TreeGrafter"/>
</dbReference>
<keyword evidence="18" id="KW-1185">Reference proteome</keyword>
<feature type="site" description="Transition state stabilizer" evidence="12">
    <location>
        <position position="77"/>
    </location>
</feature>
<feature type="binding site" evidence="12">
    <location>
        <begin position="27"/>
        <end position="31"/>
    </location>
    <ligand>
        <name>substrate</name>
    </ligand>
</feature>
<comment type="catalytic activity">
    <reaction evidence="12 13">
        <text>uroporphyrinogen III + 4 H(+) = coproporphyrinogen III + 4 CO2</text>
        <dbReference type="Rhea" id="RHEA:19865"/>
        <dbReference type="ChEBI" id="CHEBI:15378"/>
        <dbReference type="ChEBI" id="CHEBI:16526"/>
        <dbReference type="ChEBI" id="CHEBI:57308"/>
        <dbReference type="ChEBI" id="CHEBI:57309"/>
        <dbReference type="EC" id="4.1.1.37"/>
    </reaction>
</comment>
<dbReference type="InterPro" id="IPR038071">
    <property type="entry name" value="UROD/MetE-like_sf"/>
</dbReference>
<evidence type="ECO:0000256" key="12">
    <source>
        <dbReference type="HAMAP-Rule" id="MF_00218"/>
    </source>
</evidence>
<feature type="binding site" evidence="12">
    <location>
        <position position="77"/>
    </location>
    <ligand>
        <name>substrate</name>
    </ligand>
</feature>
<evidence type="ECO:0000256" key="4">
    <source>
        <dbReference type="ARBA" id="ARBA00009935"/>
    </source>
</evidence>
<evidence type="ECO:0000259" key="16">
    <source>
        <dbReference type="PROSITE" id="PS00907"/>
    </source>
</evidence>
<feature type="domain" description="Uroporphyrinogen decarboxylase (URO-D)" evidence="15">
    <location>
        <begin position="22"/>
        <end position="31"/>
    </location>
</feature>
<evidence type="ECO:0000313" key="17">
    <source>
        <dbReference type="EMBL" id="XBS21778.1"/>
    </source>
</evidence>
<accession>A0AAU7NXR5</accession>
<evidence type="ECO:0000256" key="7">
    <source>
        <dbReference type="ARBA" id="ARBA00014308"/>
    </source>
</evidence>
<evidence type="ECO:0000256" key="10">
    <source>
        <dbReference type="ARBA" id="ARBA00023239"/>
    </source>
</evidence>
<name>A0AAU7NXR5_9GAMM</name>
<evidence type="ECO:0000256" key="8">
    <source>
        <dbReference type="ARBA" id="ARBA00022490"/>
    </source>
</evidence>
<dbReference type="AlphaFoldDB" id="A0AAU7NXR5"/>
<dbReference type="Proteomes" id="UP001225378">
    <property type="component" value="Chromosome"/>
</dbReference>
<feature type="binding site" evidence="12">
    <location>
        <position position="327"/>
    </location>
    <ligand>
        <name>substrate</name>
    </ligand>
</feature>
<dbReference type="KEGG" id="mech:Q9L42_006540"/>
<proteinExistence type="inferred from homology"/>
<protein>
    <recommendedName>
        <fullName evidence="7 12">Uroporphyrinogen decarboxylase</fullName>
        <shortName evidence="12">UPD</shortName>
        <shortName evidence="12">URO-D</shortName>
        <ecNumber evidence="6 12">4.1.1.37</ecNumber>
    </recommendedName>
</protein>
<dbReference type="InterPro" id="IPR000257">
    <property type="entry name" value="Uroporphyrinogen_deCOase"/>
</dbReference>
<dbReference type="PANTHER" id="PTHR21091">
    <property type="entry name" value="METHYLTETRAHYDROFOLATE:HOMOCYSTEINE METHYLTRANSFERASE RELATED"/>
    <property type="match status" value="1"/>
</dbReference>
<dbReference type="InterPro" id="IPR006361">
    <property type="entry name" value="Uroporphyrinogen_deCO2ase_HemE"/>
</dbReference>
<dbReference type="FunFam" id="3.20.20.210:FF:000001">
    <property type="entry name" value="Uroporphyrinogen decarboxylase"/>
    <property type="match status" value="1"/>
</dbReference>
<evidence type="ECO:0000256" key="6">
    <source>
        <dbReference type="ARBA" id="ARBA00012288"/>
    </source>
</evidence>
<dbReference type="PANTHER" id="PTHR21091:SF169">
    <property type="entry name" value="UROPORPHYRINOGEN DECARBOXYLASE"/>
    <property type="match status" value="1"/>
</dbReference>
<feature type="domain" description="Uroporphyrinogen decarboxylase (URO-D)" evidence="16">
    <location>
        <begin position="142"/>
        <end position="158"/>
    </location>
</feature>
<dbReference type="EC" id="4.1.1.37" evidence="6 12"/>
<keyword evidence="11 12" id="KW-0627">Porphyrin biosynthesis</keyword>
<evidence type="ECO:0000256" key="5">
    <source>
        <dbReference type="ARBA" id="ARBA00011738"/>
    </source>
</evidence>
<dbReference type="SUPFAM" id="SSF51726">
    <property type="entry name" value="UROD/MetE-like"/>
    <property type="match status" value="1"/>
</dbReference>
<evidence type="ECO:0000256" key="9">
    <source>
        <dbReference type="ARBA" id="ARBA00022793"/>
    </source>
</evidence>
<keyword evidence="10 12" id="KW-0456">Lyase</keyword>
<comment type="subunit">
    <text evidence="5 12">Homodimer.</text>
</comment>
<dbReference type="GO" id="GO:0004853">
    <property type="term" value="F:uroporphyrinogen decarboxylase activity"/>
    <property type="evidence" value="ECO:0007669"/>
    <property type="project" value="UniProtKB-UniRule"/>
</dbReference>
<feature type="binding site" evidence="12">
    <location>
        <position position="209"/>
    </location>
    <ligand>
        <name>substrate</name>
    </ligand>
</feature>